<evidence type="ECO:0000313" key="3">
    <source>
        <dbReference type="Proteomes" id="UP000327085"/>
    </source>
</evidence>
<organism evidence="2 3">
    <name type="scientific">Prunus dulcis</name>
    <name type="common">Almond</name>
    <name type="synonym">Amygdalus dulcis</name>
    <dbReference type="NCBI Taxonomy" id="3755"/>
    <lineage>
        <taxon>Eukaryota</taxon>
        <taxon>Viridiplantae</taxon>
        <taxon>Streptophyta</taxon>
        <taxon>Embryophyta</taxon>
        <taxon>Tracheophyta</taxon>
        <taxon>Spermatophyta</taxon>
        <taxon>Magnoliopsida</taxon>
        <taxon>eudicotyledons</taxon>
        <taxon>Gunneridae</taxon>
        <taxon>Pentapetalae</taxon>
        <taxon>rosids</taxon>
        <taxon>fabids</taxon>
        <taxon>Rosales</taxon>
        <taxon>Rosaceae</taxon>
        <taxon>Amygdaloideae</taxon>
        <taxon>Amygdaleae</taxon>
        <taxon>Prunus</taxon>
    </lineage>
</organism>
<reference evidence="3" key="1">
    <citation type="journal article" date="2020" name="Plant J.">
        <title>Transposons played a major role in the diversification between the closely related almond and peach genomes: results from the almond genome sequence.</title>
        <authorList>
            <person name="Alioto T."/>
            <person name="Alexiou K.G."/>
            <person name="Bardil A."/>
            <person name="Barteri F."/>
            <person name="Castanera R."/>
            <person name="Cruz F."/>
            <person name="Dhingra A."/>
            <person name="Duval H."/>
            <person name="Fernandez I Marti A."/>
            <person name="Frias L."/>
            <person name="Galan B."/>
            <person name="Garcia J.L."/>
            <person name="Howad W."/>
            <person name="Gomez-Garrido J."/>
            <person name="Gut M."/>
            <person name="Julca I."/>
            <person name="Morata J."/>
            <person name="Puigdomenech P."/>
            <person name="Ribeca P."/>
            <person name="Rubio Cabetas M.J."/>
            <person name="Vlasova A."/>
            <person name="Wirthensohn M."/>
            <person name="Garcia-Mas J."/>
            <person name="Gabaldon T."/>
            <person name="Casacuberta J.M."/>
            <person name="Arus P."/>
        </authorList>
    </citation>
    <scope>NUCLEOTIDE SEQUENCE [LARGE SCALE GENOMIC DNA]</scope>
    <source>
        <strain evidence="3">cv. Texas</strain>
    </source>
</reference>
<name>A0A5E4EI28_PRUDU</name>
<dbReference type="Pfam" id="PF13966">
    <property type="entry name" value="zf-RVT"/>
    <property type="match status" value="1"/>
</dbReference>
<proteinExistence type="predicted"/>
<dbReference type="Proteomes" id="UP000327085">
    <property type="component" value="Chromosome 8"/>
</dbReference>
<dbReference type="InParanoid" id="A0A5E4EI28"/>
<dbReference type="EMBL" id="CABIKO010000013">
    <property type="protein sequence ID" value="VVA15284.1"/>
    <property type="molecule type" value="Genomic_DNA"/>
</dbReference>
<dbReference type="InterPro" id="IPR026960">
    <property type="entry name" value="RVT-Znf"/>
</dbReference>
<evidence type="ECO:0000313" key="2">
    <source>
        <dbReference type="EMBL" id="VVA15284.1"/>
    </source>
</evidence>
<dbReference type="Gramene" id="VVA15284">
    <property type="protein sequence ID" value="VVA15284"/>
    <property type="gene ID" value="Prudul26B021812"/>
</dbReference>
<feature type="domain" description="Reverse transcriptase zinc-binding" evidence="1">
    <location>
        <begin position="222"/>
        <end position="300"/>
    </location>
</feature>
<accession>A0A5E4EI28</accession>
<evidence type="ECO:0000259" key="1">
    <source>
        <dbReference type="Pfam" id="PF13966"/>
    </source>
</evidence>
<sequence>MVFPSRIEIDLNCIVNRGFPNISGPIHHTSGIDCNVLKKKLAPCFPYIPRDKTNQGSDGGLGFRDLNTFNLALLGKQAWRLIHEPNSYWAKLIKARYFPNCDFINAVAGHRPSWGWIILLEGREVIKENIRHQVFNGHNTKIWQDRWLLPPHQGYVVPLNTVPLNASQLVSEILDGQTRTWNTQALAQYVSQDTIKLISEVPIGNLHREDRIVWPWNKSGLYSVKSGYNLQVVSASYIGGYNRSSHVIERGVWKDIWASPTLPKVKFFLWRMMVRALPTKLNLYRRRIISSPFCPICNQASSVHGRKNKNPTTDLAASSQELDPITHDYLAGQIQDI</sequence>
<dbReference type="AlphaFoldDB" id="A0A5E4EI28"/>
<protein>
    <submittedName>
        <fullName evidence="2">PREDICTED: reverse mRNAase</fullName>
    </submittedName>
</protein>
<gene>
    <name evidence="2" type="ORF">ALMOND_2B021812</name>
</gene>